<dbReference type="EMBL" id="HBGD01002185">
    <property type="protein sequence ID" value="CAD9078590.1"/>
    <property type="molecule type" value="Transcribed_RNA"/>
</dbReference>
<evidence type="ECO:0000256" key="3">
    <source>
        <dbReference type="ARBA" id="ARBA00012759"/>
    </source>
</evidence>
<dbReference type="InterPro" id="IPR038765">
    <property type="entry name" value="Papain-like_cys_pep_sf"/>
</dbReference>
<dbReference type="GO" id="GO:0005634">
    <property type="term" value="C:nucleus"/>
    <property type="evidence" value="ECO:0007669"/>
    <property type="project" value="TreeGrafter"/>
</dbReference>
<dbReference type="GO" id="GO:0005829">
    <property type="term" value="C:cytosol"/>
    <property type="evidence" value="ECO:0007669"/>
    <property type="project" value="TreeGrafter"/>
</dbReference>
<name>A0A6U0JYU2_9EUKA</name>
<reference evidence="8" key="1">
    <citation type="submission" date="2021-01" db="EMBL/GenBank/DDBJ databases">
        <authorList>
            <person name="Corre E."/>
            <person name="Pelletier E."/>
            <person name="Niang G."/>
            <person name="Scheremetjew M."/>
            <person name="Finn R."/>
            <person name="Kale V."/>
            <person name="Holt S."/>
            <person name="Cochrane G."/>
            <person name="Meng A."/>
            <person name="Brown T."/>
            <person name="Cohen L."/>
        </authorList>
    </citation>
    <scope>NUCLEOTIDE SEQUENCE</scope>
    <source>
        <strain evidence="8">WS</strain>
    </source>
</reference>
<organism evidence="8">
    <name type="scientific">Percolomonas cosmopolitus</name>
    <dbReference type="NCBI Taxonomy" id="63605"/>
    <lineage>
        <taxon>Eukaryota</taxon>
        <taxon>Discoba</taxon>
        <taxon>Heterolobosea</taxon>
        <taxon>Tetramitia</taxon>
        <taxon>Eutetramitia</taxon>
        <taxon>Percolomonadidae</taxon>
        <taxon>Percolomonas</taxon>
    </lineage>
</organism>
<dbReference type="PANTHER" id="PTHR24006">
    <property type="entry name" value="UBIQUITIN CARBOXYL-TERMINAL HYDROLASE"/>
    <property type="match status" value="1"/>
</dbReference>
<dbReference type="InterPro" id="IPR028889">
    <property type="entry name" value="USP"/>
</dbReference>
<gene>
    <name evidence="8" type="ORF">PCOS0759_LOCUS1822</name>
    <name evidence="9" type="ORF">PCOS0759_LOCUS1823</name>
</gene>
<dbReference type="InterPro" id="IPR001394">
    <property type="entry name" value="Peptidase_C19_UCH"/>
</dbReference>
<proteinExistence type="inferred from homology"/>
<dbReference type="PROSITE" id="PS00973">
    <property type="entry name" value="USP_2"/>
    <property type="match status" value="1"/>
</dbReference>
<keyword evidence="4" id="KW-0645">Protease</keyword>
<comment type="similarity">
    <text evidence="2">Belongs to the peptidase C19 family.</text>
</comment>
<dbReference type="GO" id="GO:0016579">
    <property type="term" value="P:protein deubiquitination"/>
    <property type="evidence" value="ECO:0007669"/>
    <property type="project" value="InterPro"/>
</dbReference>
<dbReference type="EC" id="3.4.19.12" evidence="3"/>
<feature type="domain" description="USP" evidence="7">
    <location>
        <begin position="23"/>
        <end position="393"/>
    </location>
</feature>
<comment type="catalytic activity">
    <reaction evidence="1">
        <text>Thiol-dependent hydrolysis of ester, thioester, amide, peptide and isopeptide bonds formed by the C-terminal Gly of ubiquitin (a 76-residue protein attached to proteins as an intracellular targeting signal).</text>
        <dbReference type="EC" id="3.4.19.12"/>
    </reaction>
</comment>
<evidence type="ECO:0000256" key="1">
    <source>
        <dbReference type="ARBA" id="ARBA00000707"/>
    </source>
</evidence>
<dbReference type="InterPro" id="IPR018200">
    <property type="entry name" value="USP_CS"/>
</dbReference>
<evidence type="ECO:0000313" key="8">
    <source>
        <dbReference type="EMBL" id="CAD9078590.1"/>
    </source>
</evidence>
<dbReference type="GO" id="GO:0006508">
    <property type="term" value="P:proteolysis"/>
    <property type="evidence" value="ECO:0007669"/>
    <property type="project" value="UniProtKB-KW"/>
</dbReference>
<evidence type="ECO:0000256" key="5">
    <source>
        <dbReference type="ARBA" id="ARBA00022801"/>
    </source>
</evidence>
<protein>
    <recommendedName>
        <fullName evidence="3">ubiquitinyl hydrolase 1</fullName>
        <ecNumber evidence="3">3.4.19.12</ecNumber>
    </recommendedName>
</protein>
<dbReference type="Pfam" id="PF00443">
    <property type="entry name" value="UCH"/>
    <property type="match status" value="1"/>
</dbReference>
<dbReference type="PROSITE" id="PS50235">
    <property type="entry name" value="USP_3"/>
    <property type="match status" value="1"/>
</dbReference>
<evidence type="ECO:0000313" key="9">
    <source>
        <dbReference type="EMBL" id="CAD9078591.1"/>
    </source>
</evidence>
<evidence type="ECO:0000256" key="2">
    <source>
        <dbReference type="ARBA" id="ARBA00009085"/>
    </source>
</evidence>
<accession>A0A6U0JYU2</accession>
<dbReference type="EMBL" id="HBGD01002186">
    <property type="protein sequence ID" value="CAD9078591.1"/>
    <property type="molecule type" value="Transcribed_RNA"/>
</dbReference>
<evidence type="ECO:0000259" key="7">
    <source>
        <dbReference type="PROSITE" id="PS50235"/>
    </source>
</evidence>
<evidence type="ECO:0000256" key="6">
    <source>
        <dbReference type="SAM" id="MobiDB-lite"/>
    </source>
</evidence>
<sequence>MGNPFSSELNASSGNTSSSQLLHPLPNFGNTCYINSVLQVLHHTNALNPFWRDDAGFMQPAGLPVNESGATMMGKVKRKSYQRSVSSGDEFYSAGSGSEDETNQMESKLVPLSPLACREDGNDTTEAHAPTNPVLMNALVALFATSNVSKTYSSSLLSSLKFLLSTIDSLSDNQFECSHAQMQQDAQEFFNWMRERMIREVPQMKGMFQGKIACETKCTWCEQVSERQEPFLDLQIQIRNHVSLRQCLKNYEKVEFLRGQNKFYCDKCCTLQEATKRDKILQLPAILCIQLKRFQFSEKSFSFQKLMHRVAFSTELRMTTCNDTQDFFYELYAVILHVGHTPHSGHYKSIARTKDGWHMFDDDRIVEFDGDFEQYFGGQGSLETPYMLFYAMSHGPQ</sequence>
<dbReference type="AlphaFoldDB" id="A0A6U0JYU2"/>
<dbReference type="Gene3D" id="3.90.70.10">
    <property type="entry name" value="Cysteine proteinases"/>
    <property type="match status" value="1"/>
</dbReference>
<dbReference type="InterPro" id="IPR050164">
    <property type="entry name" value="Peptidase_C19"/>
</dbReference>
<dbReference type="GO" id="GO:0004843">
    <property type="term" value="F:cysteine-type deubiquitinase activity"/>
    <property type="evidence" value="ECO:0007669"/>
    <property type="project" value="UniProtKB-EC"/>
</dbReference>
<dbReference type="PANTHER" id="PTHR24006:SF733">
    <property type="entry name" value="RE52890P"/>
    <property type="match status" value="1"/>
</dbReference>
<feature type="region of interest" description="Disordered" evidence="6">
    <location>
        <begin position="87"/>
        <end position="106"/>
    </location>
</feature>
<evidence type="ECO:0000256" key="4">
    <source>
        <dbReference type="ARBA" id="ARBA00022670"/>
    </source>
</evidence>
<dbReference type="SUPFAM" id="SSF54001">
    <property type="entry name" value="Cysteine proteinases"/>
    <property type="match status" value="1"/>
</dbReference>
<keyword evidence="5" id="KW-0378">Hydrolase</keyword>